<organism evidence="13 14">
    <name type="scientific">Pseudohoeflea suaedae</name>
    <dbReference type="NCBI Taxonomy" id="877384"/>
    <lineage>
        <taxon>Bacteria</taxon>
        <taxon>Pseudomonadati</taxon>
        <taxon>Pseudomonadota</taxon>
        <taxon>Alphaproteobacteria</taxon>
        <taxon>Hyphomicrobiales</taxon>
        <taxon>Rhizobiaceae</taxon>
        <taxon>Pseudohoeflea</taxon>
    </lineage>
</organism>
<feature type="compositionally biased region" description="Basic and acidic residues" evidence="10">
    <location>
        <begin position="139"/>
        <end position="156"/>
    </location>
</feature>
<evidence type="ECO:0000256" key="10">
    <source>
        <dbReference type="SAM" id="MobiDB-lite"/>
    </source>
</evidence>
<keyword evidence="8" id="KW-1133">Transmembrane helix</keyword>
<evidence type="ECO:0000256" key="6">
    <source>
        <dbReference type="ARBA" id="ARBA00022692"/>
    </source>
</evidence>
<dbReference type="InterPro" id="IPR037682">
    <property type="entry name" value="TonB_C"/>
</dbReference>
<keyword evidence="4" id="KW-1003">Cell membrane</keyword>
<evidence type="ECO:0000256" key="7">
    <source>
        <dbReference type="ARBA" id="ARBA00022927"/>
    </source>
</evidence>
<keyword evidence="5" id="KW-0997">Cell inner membrane</keyword>
<proteinExistence type="inferred from homology"/>
<evidence type="ECO:0000256" key="2">
    <source>
        <dbReference type="ARBA" id="ARBA00006555"/>
    </source>
</evidence>
<evidence type="ECO:0000313" key="13">
    <source>
        <dbReference type="EMBL" id="TDH39088.1"/>
    </source>
</evidence>
<feature type="region of interest" description="Disordered" evidence="10">
    <location>
        <begin position="123"/>
        <end position="202"/>
    </location>
</feature>
<dbReference type="GO" id="GO:0015031">
    <property type="term" value="P:protein transport"/>
    <property type="evidence" value="ECO:0007669"/>
    <property type="project" value="UniProtKB-KW"/>
</dbReference>
<feature type="compositionally biased region" description="Low complexity" evidence="10">
    <location>
        <begin position="79"/>
        <end position="91"/>
    </location>
</feature>
<keyword evidence="11" id="KW-0732">Signal</keyword>
<feature type="domain" description="TonB C-terminal" evidence="12">
    <location>
        <begin position="201"/>
        <end position="291"/>
    </location>
</feature>
<evidence type="ECO:0000256" key="1">
    <source>
        <dbReference type="ARBA" id="ARBA00004383"/>
    </source>
</evidence>
<dbReference type="PANTHER" id="PTHR33446">
    <property type="entry name" value="PROTEIN TONB-RELATED"/>
    <property type="match status" value="1"/>
</dbReference>
<evidence type="ECO:0000256" key="5">
    <source>
        <dbReference type="ARBA" id="ARBA00022519"/>
    </source>
</evidence>
<dbReference type="InterPro" id="IPR006260">
    <property type="entry name" value="TonB/TolA_C"/>
</dbReference>
<evidence type="ECO:0000256" key="3">
    <source>
        <dbReference type="ARBA" id="ARBA00022448"/>
    </source>
</evidence>
<keyword evidence="7" id="KW-0653">Protein transport</keyword>
<protein>
    <submittedName>
        <fullName evidence="13">Energy transducer TonB</fullName>
    </submittedName>
</protein>
<feature type="compositionally biased region" description="Low complexity" evidence="10">
    <location>
        <begin position="160"/>
        <end position="176"/>
    </location>
</feature>
<comment type="caution">
    <text evidence="13">The sequence shown here is derived from an EMBL/GenBank/DDBJ whole genome shotgun (WGS) entry which is preliminary data.</text>
</comment>
<dbReference type="RefSeq" id="WP_133283920.1">
    <property type="nucleotide sequence ID" value="NZ_SMSI01000001.1"/>
</dbReference>
<dbReference type="InterPro" id="IPR051045">
    <property type="entry name" value="TonB-dependent_transducer"/>
</dbReference>
<name>A0A4R5PQ66_9HYPH</name>
<feature type="chain" id="PRO_5020946011" evidence="11">
    <location>
        <begin position="24"/>
        <end position="291"/>
    </location>
</feature>
<feature type="signal peptide" evidence="11">
    <location>
        <begin position="1"/>
        <end position="23"/>
    </location>
</feature>
<dbReference type="EMBL" id="SMSI01000001">
    <property type="protein sequence ID" value="TDH39088.1"/>
    <property type="molecule type" value="Genomic_DNA"/>
</dbReference>
<feature type="compositionally biased region" description="Acidic residues" evidence="10">
    <location>
        <begin position="59"/>
        <end position="78"/>
    </location>
</feature>
<dbReference type="Gene3D" id="3.30.1150.10">
    <property type="match status" value="1"/>
</dbReference>
<dbReference type="GO" id="GO:0055085">
    <property type="term" value="P:transmembrane transport"/>
    <property type="evidence" value="ECO:0007669"/>
    <property type="project" value="InterPro"/>
</dbReference>
<comment type="subcellular location">
    <subcellularLocation>
        <location evidence="1">Cell inner membrane</location>
        <topology evidence="1">Single-pass membrane protein</topology>
        <orientation evidence="1">Periplasmic side</orientation>
    </subcellularLocation>
</comment>
<accession>A0A4R5PQ66</accession>
<dbReference type="GO" id="GO:0031992">
    <property type="term" value="F:energy transducer activity"/>
    <property type="evidence" value="ECO:0007669"/>
    <property type="project" value="TreeGrafter"/>
</dbReference>
<sequence length="291" mass="30364">MKLKTSHVAAAILLSAGIHLAVAGYFAPEEPEMKVAGGAAVDMLILGDAFEDAVQAGEPADDVTPVEETEASEAEPVETAELAPVEPVTEPQPEEVIESVEAVEPVELAPAEPVEAAPIAPSSELSALPDMPVPTPAPERPKVTRKTETKKPEPVRKAQSKPAPQKAAGAGGKQAANATRAASGEKTAEARRDPGNAQVSNYPGKVASRLRRALRYPTEARRDRLRGTTIVSFTVSANGSVSGVRVARSSGHAVLDEAARDAVHRAARFPAIPAAAGRSSWTFSVPLAFTR</sequence>
<gene>
    <name evidence="13" type="ORF">E2A64_08395</name>
</gene>
<dbReference type="PROSITE" id="PS52015">
    <property type="entry name" value="TONB_CTD"/>
    <property type="match status" value="1"/>
</dbReference>
<keyword evidence="3" id="KW-0813">Transport</keyword>
<comment type="similarity">
    <text evidence="2">Belongs to the TonB family.</text>
</comment>
<evidence type="ECO:0000256" key="9">
    <source>
        <dbReference type="ARBA" id="ARBA00023136"/>
    </source>
</evidence>
<dbReference type="AlphaFoldDB" id="A0A4R5PQ66"/>
<reference evidence="13 14" key="1">
    <citation type="journal article" date="2013" name="Int. J. Syst. Evol. Microbiol.">
        <title>Hoeflea suaedae sp. nov., an endophytic bacterium isolated from the root of the halophyte Suaeda maritima.</title>
        <authorList>
            <person name="Chung E.J."/>
            <person name="Park J.A."/>
            <person name="Pramanik P."/>
            <person name="Bibi F."/>
            <person name="Jeon C.O."/>
            <person name="Chung Y.R."/>
        </authorList>
    </citation>
    <scope>NUCLEOTIDE SEQUENCE [LARGE SCALE GENOMIC DNA]</scope>
    <source>
        <strain evidence="13 14">YC6898</strain>
    </source>
</reference>
<evidence type="ECO:0000256" key="11">
    <source>
        <dbReference type="SAM" id="SignalP"/>
    </source>
</evidence>
<evidence type="ECO:0000259" key="12">
    <source>
        <dbReference type="PROSITE" id="PS52015"/>
    </source>
</evidence>
<evidence type="ECO:0000256" key="8">
    <source>
        <dbReference type="ARBA" id="ARBA00022989"/>
    </source>
</evidence>
<keyword evidence="6" id="KW-0812">Transmembrane</keyword>
<dbReference type="PANTHER" id="PTHR33446:SF2">
    <property type="entry name" value="PROTEIN TONB"/>
    <property type="match status" value="1"/>
</dbReference>
<evidence type="ECO:0000256" key="4">
    <source>
        <dbReference type="ARBA" id="ARBA00022475"/>
    </source>
</evidence>
<evidence type="ECO:0000313" key="14">
    <source>
        <dbReference type="Proteomes" id="UP000295131"/>
    </source>
</evidence>
<keyword evidence="14" id="KW-1185">Reference proteome</keyword>
<dbReference type="SUPFAM" id="SSF74653">
    <property type="entry name" value="TolA/TonB C-terminal domain"/>
    <property type="match status" value="1"/>
</dbReference>
<dbReference type="Proteomes" id="UP000295131">
    <property type="component" value="Unassembled WGS sequence"/>
</dbReference>
<keyword evidence="9" id="KW-0472">Membrane</keyword>
<dbReference type="Pfam" id="PF03544">
    <property type="entry name" value="TonB_C"/>
    <property type="match status" value="1"/>
</dbReference>
<feature type="region of interest" description="Disordered" evidence="10">
    <location>
        <begin position="58"/>
        <end position="95"/>
    </location>
</feature>
<dbReference type="OrthoDB" id="8448705at2"/>
<dbReference type="NCBIfam" id="TIGR01352">
    <property type="entry name" value="tonB_Cterm"/>
    <property type="match status" value="1"/>
</dbReference>
<dbReference type="GO" id="GO:0098797">
    <property type="term" value="C:plasma membrane protein complex"/>
    <property type="evidence" value="ECO:0007669"/>
    <property type="project" value="TreeGrafter"/>
</dbReference>